<evidence type="ECO:0000256" key="6">
    <source>
        <dbReference type="ARBA" id="ARBA00040503"/>
    </source>
</evidence>
<dbReference type="PRINTS" id="PR00301">
    <property type="entry name" value="HEATSHOCK70"/>
</dbReference>
<gene>
    <name evidence="7" type="ORF">C7M84_014729</name>
</gene>
<dbReference type="InterPro" id="IPR029047">
    <property type="entry name" value="HSP70_peptide-bd_sf"/>
</dbReference>
<comment type="caution">
    <text evidence="7">The sequence shown here is derived from an EMBL/GenBank/DDBJ whole genome shotgun (WGS) entry which is preliminary data.</text>
</comment>
<keyword evidence="4" id="KW-0067">ATP-binding</keyword>
<evidence type="ECO:0000313" key="8">
    <source>
        <dbReference type="Proteomes" id="UP000283509"/>
    </source>
</evidence>
<dbReference type="GO" id="GO:0030968">
    <property type="term" value="P:endoplasmic reticulum unfolded protein response"/>
    <property type="evidence" value="ECO:0007669"/>
    <property type="project" value="TreeGrafter"/>
</dbReference>
<keyword evidence="3" id="KW-0256">Endoplasmic reticulum</keyword>
<keyword evidence="5" id="KW-0143">Chaperone</keyword>
<keyword evidence="8" id="KW-1185">Reference proteome</keyword>
<protein>
    <recommendedName>
        <fullName evidence="6">Hypoxia up-regulated protein 1</fullName>
    </recommendedName>
</protein>
<organism evidence="7 8">
    <name type="scientific">Penaeus vannamei</name>
    <name type="common">Whiteleg shrimp</name>
    <name type="synonym">Litopenaeus vannamei</name>
    <dbReference type="NCBI Taxonomy" id="6689"/>
    <lineage>
        <taxon>Eukaryota</taxon>
        <taxon>Metazoa</taxon>
        <taxon>Ecdysozoa</taxon>
        <taxon>Arthropoda</taxon>
        <taxon>Crustacea</taxon>
        <taxon>Multicrustacea</taxon>
        <taxon>Malacostraca</taxon>
        <taxon>Eumalacostraca</taxon>
        <taxon>Eucarida</taxon>
        <taxon>Decapoda</taxon>
        <taxon>Dendrobranchiata</taxon>
        <taxon>Penaeoidea</taxon>
        <taxon>Penaeidae</taxon>
        <taxon>Penaeus</taxon>
    </lineage>
</organism>
<evidence type="ECO:0000256" key="1">
    <source>
        <dbReference type="ARBA" id="ARBA00007381"/>
    </source>
</evidence>
<dbReference type="AlphaFoldDB" id="A0A423SSM5"/>
<dbReference type="SUPFAM" id="SSF53067">
    <property type="entry name" value="Actin-like ATPase domain"/>
    <property type="match status" value="1"/>
</dbReference>
<sequence length="243" mass="26538">MLISAAMDISAIDQFIIVGGATRIPKIQSILQGVWGRELGKNINADEAAAMGAVYRAADLGQGFKVKKFHVKEAVVLPIEVDFERQVENDDGSTSTKVVKRSLFAFGNNYPQKKVMTFNKHTTDFSFYVNYGDLSHLSKEELRNANAENISHVLVSGVTSAFQKHQQEGSEPKGIKAHFNMDDSGVLALNMMEAVFEKSVLVEEDKPKEEESTLSKLGSTISKLFAGEGYGMAGKSGVLNSLK</sequence>
<reference evidence="7 8" key="2">
    <citation type="submission" date="2019-01" db="EMBL/GenBank/DDBJ databases">
        <title>The decoding of complex shrimp genome reveals the adaptation for benthos swimmer, frequently molting mechanism and breeding impact on genome.</title>
        <authorList>
            <person name="Sun Y."/>
            <person name="Gao Y."/>
            <person name="Yu Y."/>
        </authorList>
    </citation>
    <scope>NUCLEOTIDE SEQUENCE [LARGE SCALE GENOMIC DNA]</scope>
    <source>
        <tissue evidence="7">Muscle</tissue>
    </source>
</reference>
<evidence type="ECO:0000313" key="7">
    <source>
        <dbReference type="EMBL" id="ROT67203.1"/>
    </source>
</evidence>
<proteinExistence type="inferred from homology"/>
<dbReference type="PANTHER" id="PTHR45639">
    <property type="entry name" value="HSC70CB, ISOFORM G-RELATED"/>
    <property type="match status" value="1"/>
</dbReference>
<dbReference type="Proteomes" id="UP000283509">
    <property type="component" value="Unassembled WGS sequence"/>
</dbReference>
<dbReference type="GO" id="GO:0140662">
    <property type="term" value="F:ATP-dependent protein folding chaperone"/>
    <property type="evidence" value="ECO:0007669"/>
    <property type="project" value="InterPro"/>
</dbReference>
<evidence type="ECO:0000256" key="2">
    <source>
        <dbReference type="ARBA" id="ARBA00022741"/>
    </source>
</evidence>
<dbReference type="Gene3D" id="2.60.34.10">
    <property type="entry name" value="Substrate Binding Domain Of DNAk, Chain A, domain 1"/>
    <property type="match status" value="1"/>
</dbReference>
<evidence type="ECO:0000256" key="5">
    <source>
        <dbReference type="ARBA" id="ARBA00023186"/>
    </source>
</evidence>
<comment type="similarity">
    <text evidence="1">Belongs to the heat shock protein 70 family.</text>
</comment>
<dbReference type="OrthoDB" id="10262720at2759"/>
<keyword evidence="2" id="KW-0547">Nucleotide-binding</keyword>
<accession>A0A423SSM5</accession>
<dbReference type="InterPro" id="IPR043129">
    <property type="entry name" value="ATPase_NBD"/>
</dbReference>
<dbReference type="PANTHER" id="PTHR45639:SF3">
    <property type="entry name" value="HYPOXIA UP-REGULATED PROTEIN 1"/>
    <property type="match status" value="1"/>
</dbReference>
<evidence type="ECO:0000256" key="3">
    <source>
        <dbReference type="ARBA" id="ARBA00022824"/>
    </source>
</evidence>
<name>A0A423SSM5_PENVA</name>
<dbReference type="Pfam" id="PF00012">
    <property type="entry name" value="HSP70"/>
    <property type="match status" value="1"/>
</dbReference>
<dbReference type="Gene3D" id="3.30.420.40">
    <property type="match status" value="2"/>
</dbReference>
<dbReference type="InterPro" id="IPR013126">
    <property type="entry name" value="Hsp_70_fam"/>
</dbReference>
<dbReference type="STRING" id="6689.A0A423SSM5"/>
<dbReference type="GO" id="GO:0034663">
    <property type="term" value="C:endoplasmic reticulum chaperone complex"/>
    <property type="evidence" value="ECO:0007669"/>
    <property type="project" value="TreeGrafter"/>
</dbReference>
<dbReference type="EMBL" id="QCYY01002834">
    <property type="protein sequence ID" value="ROT67203.1"/>
    <property type="molecule type" value="Genomic_DNA"/>
</dbReference>
<dbReference type="GO" id="GO:0005524">
    <property type="term" value="F:ATP binding"/>
    <property type="evidence" value="ECO:0007669"/>
    <property type="project" value="UniProtKB-KW"/>
</dbReference>
<evidence type="ECO:0000256" key="4">
    <source>
        <dbReference type="ARBA" id="ARBA00022840"/>
    </source>
</evidence>
<reference evidence="7 8" key="1">
    <citation type="submission" date="2018-04" db="EMBL/GenBank/DDBJ databases">
        <authorList>
            <person name="Zhang X."/>
            <person name="Yuan J."/>
            <person name="Li F."/>
            <person name="Xiang J."/>
        </authorList>
    </citation>
    <scope>NUCLEOTIDE SEQUENCE [LARGE SCALE GENOMIC DNA]</scope>
    <source>
        <tissue evidence="7">Muscle</tissue>
    </source>
</reference>